<dbReference type="Gene3D" id="3.10.290.10">
    <property type="entry name" value="RNA-binding S4 domain"/>
    <property type="match status" value="1"/>
</dbReference>
<evidence type="ECO:0000313" key="9">
    <source>
        <dbReference type="Proteomes" id="UP000249203"/>
    </source>
</evidence>
<dbReference type="GO" id="GO:0043023">
    <property type="term" value="F:ribosomal large subunit binding"/>
    <property type="evidence" value="ECO:0007669"/>
    <property type="project" value="InterPro"/>
</dbReference>
<reference evidence="7 9" key="2">
    <citation type="submission" date="2018-06" db="EMBL/GenBank/DDBJ databases">
        <title>Genomic Encyclopedia of Type Strains, Phase III (KMG-III): the genomes of soil and plant-associated and newly described type strains.</title>
        <authorList>
            <person name="Whitman W."/>
        </authorList>
    </citation>
    <scope>NUCLEOTIDE SEQUENCE [LARGE SCALE GENOMIC DNA]</scope>
    <source>
        <strain evidence="7 9">CGMCC 1.15366</strain>
    </source>
</reference>
<gene>
    <name evidence="7" type="ORF">B0I24_102100</name>
    <name evidence="8" type="ORF">CWE07_05075</name>
</gene>
<dbReference type="Proteomes" id="UP000249203">
    <property type="component" value="Unassembled WGS sequence"/>
</dbReference>
<dbReference type="EMBL" id="PIPK01000003">
    <property type="protein sequence ID" value="RUO27318.1"/>
    <property type="molecule type" value="Genomic_DNA"/>
</dbReference>
<sequence length="138" mass="15608">MVKNAMSSDKNTQSSAVRLDKWLWAARFFKTRGLAREAIQAGKVSYNGQRSKPAKAVEVNATLVIPRGTDRMEVVVLALSEQRKGAPEAQLLYRETEQSMAKREQNAAARKANALYNPNPQGRPDKKQRRDLIKFKHQ</sequence>
<dbReference type="AlphaFoldDB" id="A0A327X567"/>
<proteinExistence type="inferred from homology"/>
<dbReference type="GO" id="GO:0034605">
    <property type="term" value="P:cellular response to heat"/>
    <property type="evidence" value="ECO:0007669"/>
    <property type="project" value="InterPro"/>
</dbReference>
<keyword evidence="2 4" id="KW-0694">RNA-binding</keyword>
<dbReference type="OrthoDB" id="9797176at2"/>
<dbReference type="InterPro" id="IPR036986">
    <property type="entry name" value="S4_RNA-bd_sf"/>
</dbReference>
<evidence type="ECO:0000256" key="1">
    <source>
        <dbReference type="ARBA" id="ARBA00008396"/>
    </source>
</evidence>
<organism evidence="7 9">
    <name type="scientific">Aliidiomarina maris</name>
    <dbReference type="NCBI Taxonomy" id="531312"/>
    <lineage>
        <taxon>Bacteria</taxon>
        <taxon>Pseudomonadati</taxon>
        <taxon>Pseudomonadota</taxon>
        <taxon>Gammaproteobacteria</taxon>
        <taxon>Alteromonadales</taxon>
        <taxon>Idiomarinaceae</taxon>
        <taxon>Aliidiomarina</taxon>
    </lineage>
</organism>
<dbReference type="GO" id="GO:0003677">
    <property type="term" value="F:DNA binding"/>
    <property type="evidence" value="ECO:0007669"/>
    <property type="project" value="UniProtKB-KW"/>
</dbReference>
<dbReference type="EMBL" id="QLMD01000002">
    <property type="protein sequence ID" value="RAK00675.1"/>
    <property type="molecule type" value="Genomic_DNA"/>
</dbReference>
<accession>A0A327X567</accession>
<dbReference type="PROSITE" id="PS50889">
    <property type="entry name" value="S4"/>
    <property type="match status" value="1"/>
</dbReference>
<dbReference type="InterPro" id="IPR025708">
    <property type="entry name" value="HSP15"/>
</dbReference>
<feature type="region of interest" description="Disordered" evidence="5">
    <location>
        <begin position="97"/>
        <end position="138"/>
    </location>
</feature>
<evidence type="ECO:0000313" key="10">
    <source>
        <dbReference type="Proteomes" id="UP000287865"/>
    </source>
</evidence>
<comment type="similarity">
    <text evidence="1 4">Belongs to the HSP15 family.</text>
</comment>
<dbReference type="PIRSF" id="PIRSF016821">
    <property type="entry name" value="HSP15"/>
    <property type="match status" value="1"/>
</dbReference>
<dbReference type="SMART" id="SM00363">
    <property type="entry name" value="S4"/>
    <property type="match status" value="1"/>
</dbReference>
<reference evidence="8 10" key="1">
    <citation type="journal article" date="2018" name="Front. Microbiol.">
        <title>Genome-Based Analysis Reveals the Taxonomy and Diversity of the Family Idiomarinaceae.</title>
        <authorList>
            <person name="Liu Y."/>
            <person name="Lai Q."/>
            <person name="Shao Z."/>
        </authorList>
    </citation>
    <scope>NUCLEOTIDE SEQUENCE [LARGE SCALE GENOMIC DNA]</scope>
    <source>
        <strain evidence="8 10">CF12-14</strain>
    </source>
</reference>
<dbReference type="RefSeq" id="WP_111568469.1">
    <property type="nucleotide sequence ID" value="NZ_PIPK01000003.1"/>
</dbReference>
<protein>
    <recommendedName>
        <fullName evidence="4">Heat shock protein 15</fullName>
    </recommendedName>
</protein>
<evidence type="ECO:0000256" key="3">
    <source>
        <dbReference type="ARBA" id="ARBA00023125"/>
    </source>
</evidence>
<keyword evidence="10" id="KW-1185">Reference proteome</keyword>
<evidence type="ECO:0000256" key="5">
    <source>
        <dbReference type="SAM" id="MobiDB-lite"/>
    </source>
</evidence>
<dbReference type="GO" id="GO:0003727">
    <property type="term" value="F:single-stranded RNA binding"/>
    <property type="evidence" value="ECO:0007669"/>
    <property type="project" value="InterPro"/>
</dbReference>
<feature type="domain" description="RNA-binding S4" evidence="6">
    <location>
        <begin position="17"/>
        <end position="80"/>
    </location>
</feature>
<evidence type="ECO:0000256" key="4">
    <source>
        <dbReference type="PIRNR" id="PIRNR016821"/>
    </source>
</evidence>
<dbReference type="Proteomes" id="UP000287865">
    <property type="component" value="Unassembled WGS sequence"/>
</dbReference>
<dbReference type="CDD" id="cd00165">
    <property type="entry name" value="S4"/>
    <property type="match status" value="1"/>
</dbReference>
<dbReference type="SUPFAM" id="SSF55174">
    <property type="entry name" value="Alpha-L RNA-binding motif"/>
    <property type="match status" value="1"/>
</dbReference>
<dbReference type="Pfam" id="PF01479">
    <property type="entry name" value="S4"/>
    <property type="match status" value="1"/>
</dbReference>
<name>A0A327X567_9GAMM</name>
<feature type="compositionally biased region" description="Basic and acidic residues" evidence="5">
    <location>
        <begin position="123"/>
        <end position="138"/>
    </location>
</feature>
<evidence type="ECO:0000256" key="2">
    <source>
        <dbReference type="ARBA" id="ARBA00022884"/>
    </source>
</evidence>
<comment type="caution">
    <text evidence="7">The sequence shown here is derived from an EMBL/GenBank/DDBJ whole genome shotgun (WGS) entry which is preliminary data.</text>
</comment>
<dbReference type="NCBIfam" id="NF007673">
    <property type="entry name" value="PRK10348.1"/>
    <property type="match status" value="1"/>
</dbReference>
<evidence type="ECO:0000313" key="8">
    <source>
        <dbReference type="EMBL" id="RUO27318.1"/>
    </source>
</evidence>
<dbReference type="InterPro" id="IPR002942">
    <property type="entry name" value="S4_RNA-bd"/>
</dbReference>
<evidence type="ECO:0000259" key="6">
    <source>
        <dbReference type="SMART" id="SM00363"/>
    </source>
</evidence>
<evidence type="ECO:0000313" key="7">
    <source>
        <dbReference type="EMBL" id="RAK00675.1"/>
    </source>
</evidence>
<keyword evidence="7" id="KW-0346">Stress response</keyword>
<keyword evidence="3 4" id="KW-0238">DNA-binding</keyword>